<evidence type="ECO:0000313" key="10">
    <source>
        <dbReference type="Proteomes" id="UP001327560"/>
    </source>
</evidence>
<feature type="active site" evidence="7">
    <location>
        <position position="101"/>
    </location>
</feature>
<dbReference type="PANTHER" id="PTHR13683">
    <property type="entry name" value="ASPARTYL PROTEASES"/>
    <property type="match status" value="1"/>
</dbReference>
<keyword evidence="5" id="KW-0378">Hydrolase</keyword>
<accession>A0AAQ3QKE7</accession>
<dbReference type="EMBL" id="CP136895">
    <property type="protein sequence ID" value="WOL12346.1"/>
    <property type="molecule type" value="Genomic_DNA"/>
</dbReference>
<evidence type="ECO:0000256" key="3">
    <source>
        <dbReference type="ARBA" id="ARBA00022729"/>
    </source>
</evidence>
<keyword evidence="3" id="KW-0732">Signal</keyword>
<feature type="active site" evidence="7">
    <location>
        <position position="295"/>
    </location>
</feature>
<sequence>METMFVIYAAYSEKRLKVVHRHGPCSPLGHRKQLDHERVLRQDRHRVQSLHRRRASALSKLGSSLATATVPGRSGLALGSGDYIVNVGFGTPKQDKSVIFDTGSDLAWIQCRQCHSCYPQNEPLFDPSKSSTFSRVGCDSDYCSSDSTFCAASTCNYEVHYGDGSYSDGDLVQDTLTLTPSNELKDFAFGCGVDSAGFFGEVAGLIGLGRGRLSLVSQSSQVYGGAFSYCIPPFASSTGYLTLGPGKQSPNTQFTSLLSNSDMSYYFVELIGLSVGGKGLQIPPGSFANPGTIIDSGTVLTYLPSDAYLALRSEFRRRMSKYPLAPPVHPLDTCYDLTGYNRVMVPEVALLFSGGVTLNVDASGILLVMDISQACLAFVANQDSSISIIGNMQQKTYDVVYDVPNGKLGFAAGGCG</sequence>
<name>A0AAQ3QKE7_9LILI</name>
<evidence type="ECO:0000259" key="8">
    <source>
        <dbReference type="PROSITE" id="PS51767"/>
    </source>
</evidence>
<dbReference type="Pfam" id="PF14543">
    <property type="entry name" value="TAXi_N"/>
    <property type="match status" value="1"/>
</dbReference>
<dbReference type="AlphaFoldDB" id="A0AAQ3QKE7"/>
<dbReference type="CDD" id="cd05472">
    <property type="entry name" value="cnd41_like"/>
    <property type="match status" value="1"/>
</dbReference>
<dbReference type="InterPro" id="IPR021109">
    <property type="entry name" value="Peptidase_aspartic_dom_sf"/>
</dbReference>
<evidence type="ECO:0000313" key="9">
    <source>
        <dbReference type="EMBL" id="WOL12346.1"/>
    </source>
</evidence>
<dbReference type="InterPro" id="IPR033121">
    <property type="entry name" value="PEPTIDASE_A1"/>
</dbReference>
<dbReference type="Gene3D" id="2.40.70.10">
    <property type="entry name" value="Acid Proteases"/>
    <property type="match status" value="2"/>
</dbReference>
<evidence type="ECO:0000256" key="5">
    <source>
        <dbReference type="ARBA" id="ARBA00022801"/>
    </source>
</evidence>
<organism evidence="9 10">
    <name type="scientific">Canna indica</name>
    <name type="common">Indian-shot</name>
    <dbReference type="NCBI Taxonomy" id="4628"/>
    <lineage>
        <taxon>Eukaryota</taxon>
        <taxon>Viridiplantae</taxon>
        <taxon>Streptophyta</taxon>
        <taxon>Embryophyta</taxon>
        <taxon>Tracheophyta</taxon>
        <taxon>Spermatophyta</taxon>
        <taxon>Magnoliopsida</taxon>
        <taxon>Liliopsida</taxon>
        <taxon>Zingiberales</taxon>
        <taxon>Cannaceae</taxon>
        <taxon>Canna</taxon>
    </lineage>
</organism>
<gene>
    <name evidence="9" type="ORF">Cni_G21112</name>
</gene>
<dbReference type="PANTHER" id="PTHR13683:SF750">
    <property type="entry name" value="ASPARTYL PROTEASE AED1"/>
    <property type="match status" value="1"/>
</dbReference>
<dbReference type="InterPro" id="IPR033873">
    <property type="entry name" value="CND41-like"/>
</dbReference>
<protein>
    <submittedName>
        <fullName evidence="9">Aspartyl protease family protein</fullName>
    </submittedName>
</protein>
<dbReference type="Pfam" id="PF14541">
    <property type="entry name" value="TAXi_C"/>
    <property type="match status" value="1"/>
</dbReference>
<keyword evidence="2 9" id="KW-0645">Protease</keyword>
<proteinExistence type="inferred from homology"/>
<evidence type="ECO:0000256" key="2">
    <source>
        <dbReference type="ARBA" id="ARBA00022670"/>
    </source>
</evidence>
<dbReference type="FunFam" id="2.40.70.10:FF:000013">
    <property type="entry name" value="Aspartyl protease AED1"/>
    <property type="match status" value="1"/>
</dbReference>
<evidence type="ECO:0000256" key="7">
    <source>
        <dbReference type="PIRSR" id="PIRSR601461-1"/>
    </source>
</evidence>
<dbReference type="GO" id="GO:0004190">
    <property type="term" value="F:aspartic-type endopeptidase activity"/>
    <property type="evidence" value="ECO:0007669"/>
    <property type="project" value="UniProtKB-KW"/>
</dbReference>
<dbReference type="Proteomes" id="UP001327560">
    <property type="component" value="Chromosome 6"/>
</dbReference>
<comment type="similarity">
    <text evidence="1">Belongs to the peptidase A1 family.</text>
</comment>
<dbReference type="GO" id="GO:0006508">
    <property type="term" value="P:proteolysis"/>
    <property type="evidence" value="ECO:0007669"/>
    <property type="project" value="UniProtKB-KW"/>
</dbReference>
<evidence type="ECO:0000256" key="4">
    <source>
        <dbReference type="ARBA" id="ARBA00022750"/>
    </source>
</evidence>
<dbReference type="SUPFAM" id="SSF50630">
    <property type="entry name" value="Acid proteases"/>
    <property type="match status" value="1"/>
</dbReference>
<dbReference type="PROSITE" id="PS51767">
    <property type="entry name" value="PEPTIDASE_A1"/>
    <property type="match status" value="1"/>
</dbReference>
<dbReference type="InterPro" id="IPR001461">
    <property type="entry name" value="Aspartic_peptidase_A1"/>
</dbReference>
<reference evidence="9 10" key="1">
    <citation type="submission" date="2023-10" db="EMBL/GenBank/DDBJ databases">
        <title>Chromosome-scale genome assembly provides insights into flower coloration mechanisms of Canna indica.</title>
        <authorList>
            <person name="Li C."/>
        </authorList>
    </citation>
    <scope>NUCLEOTIDE SEQUENCE [LARGE SCALE GENOMIC DNA]</scope>
    <source>
        <tissue evidence="9">Flower</tissue>
    </source>
</reference>
<dbReference type="InterPro" id="IPR032799">
    <property type="entry name" value="TAXi_C"/>
</dbReference>
<dbReference type="FunFam" id="2.40.70.10:FF:000021">
    <property type="entry name" value="Aspartyl protease AED1"/>
    <property type="match status" value="1"/>
</dbReference>
<keyword evidence="6" id="KW-1015">Disulfide bond</keyword>
<dbReference type="InterPro" id="IPR032861">
    <property type="entry name" value="TAXi_N"/>
</dbReference>
<feature type="domain" description="Peptidase A1" evidence="8">
    <location>
        <begin position="83"/>
        <end position="411"/>
    </location>
</feature>
<dbReference type="PRINTS" id="PR00792">
    <property type="entry name" value="PEPSIN"/>
</dbReference>
<evidence type="ECO:0000256" key="1">
    <source>
        <dbReference type="ARBA" id="ARBA00007447"/>
    </source>
</evidence>
<keyword evidence="10" id="KW-1185">Reference proteome</keyword>
<keyword evidence="4" id="KW-0064">Aspartyl protease</keyword>
<evidence type="ECO:0000256" key="6">
    <source>
        <dbReference type="ARBA" id="ARBA00023157"/>
    </source>
</evidence>